<proteinExistence type="predicted"/>
<evidence type="ECO:0000313" key="1">
    <source>
        <dbReference type="EMBL" id="JAD16962.1"/>
    </source>
</evidence>
<name>A0A0A8XZ25_ARUDO</name>
<accession>A0A0A8XZ25</accession>
<protein>
    <submittedName>
        <fullName evidence="1">Cl5118_1</fullName>
    </submittedName>
</protein>
<reference evidence="1" key="1">
    <citation type="submission" date="2014-09" db="EMBL/GenBank/DDBJ databases">
        <authorList>
            <person name="Magalhaes I.L.F."/>
            <person name="Oliveira U."/>
            <person name="Santos F.R."/>
            <person name="Vidigal T.H.D.A."/>
            <person name="Brescovit A.D."/>
            <person name="Santos A.J."/>
        </authorList>
    </citation>
    <scope>NUCLEOTIDE SEQUENCE</scope>
    <source>
        <tissue evidence="1">Shoot tissue taken approximately 20 cm above the soil surface</tissue>
    </source>
</reference>
<organism evidence="1">
    <name type="scientific">Arundo donax</name>
    <name type="common">Giant reed</name>
    <name type="synonym">Donax arundinaceus</name>
    <dbReference type="NCBI Taxonomy" id="35708"/>
    <lineage>
        <taxon>Eukaryota</taxon>
        <taxon>Viridiplantae</taxon>
        <taxon>Streptophyta</taxon>
        <taxon>Embryophyta</taxon>
        <taxon>Tracheophyta</taxon>
        <taxon>Spermatophyta</taxon>
        <taxon>Magnoliopsida</taxon>
        <taxon>Liliopsida</taxon>
        <taxon>Poales</taxon>
        <taxon>Poaceae</taxon>
        <taxon>PACMAD clade</taxon>
        <taxon>Arundinoideae</taxon>
        <taxon>Arundineae</taxon>
        <taxon>Arundo</taxon>
    </lineage>
</organism>
<dbReference type="AlphaFoldDB" id="A0A0A8XZ25"/>
<reference evidence="1" key="2">
    <citation type="journal article" date="2015" name="Data Brief">
        <title>Shoot transcriptome of the giant reed, Arundo donax.</title>
        <authorList>
            <person name="Barrero R.A."/>
            <person name="Guerrero F.D."/>
            <person name="Moolhuijzen P."/>
            <person name="Goolsby J.A."/>
            <person name="Tidwell J."/>
            <person name="Bellgard S.E."/>
            <person name="Bellgard M.I."/>
        </authorList>
    </citation>
    <scope>NUCLEOTIDE SEQUENCE</scope>
    <source>
        <tissue evidence="1">Shoot tissue taken approximately 20 cm above the soil surface</tissue>
    </source>
</reference>
<dbReference type="EMBL" id="GBRH01280933">
    <property type="protein sequence ID" value="JAD16962.1"/>
    <property type="molecule type" value="Transcribed_RNA"/>
</dbReference>
<sequence length="28" mass="3242">MKLCLQSSLSWARSKTHGRMLMPTVEFC</sequence>